<sequence>MPATRPLMPAQASPLWVLAAAIAWTITVSLAVFSPWFPTEALRALHQASDGWLHPTLVSAAVLGTGLFVLLLGPGRQRPADIGLRRGALPPGLAATAVLWLAMNASTLIAARADGLPLTLHPDWSQGGLVPGRLLAQLLGTALVEETVFRAWLWPQLALRLHRLVPRAGAWTVALLVSQGLFALLPVPMVLATAGPAALAGVLVNLFVVGLITALLYAATRNLFFVVGLHALGNAPTLLMEPHGPPPTLVMAGVAIVMAVGVVLARRHRGASGGLRMTVAKG</sequence>
<feature type="transmembrane region" description="Helical" evidence="1">
    <location>
        <begin position="12"/>
        <end position="32"/>
    </location>
</feature>
<protein>
    <recommendedName>
        <fullName evidence="2">CAAX prenyl protease 2/Lysostaphin resistance protein A-like domain-containing protein</fullName>
    </recommendedName>
</protein>
<dbReference type="OrthoDB" id="5986735at2"/>
<dbReference type="GO" id="GO:0080120">
    <property type="term" value="P:CAAX-box protein maturation"/>
    <property type="evidence" value="ECO:0007669"/>
    <property type="project" value="UniProtKB-ARBA"/>
</dbReference>
<evidence type="ECO:0000313" key="4">
    <source>
        <dbReference type="Proteomes" id="UP000717981"/>
    </source>
</evidence>
<keyword evidence="1" id="KW-0812">Transmembrane</keyword>
<comment type="caution">
    <text evidence="3">The sequence shown here is derived from an EMBL/GenBank/DDBJ whole genome shotgun (WGS) entry which is preliminary data.</text>
</comment>
<evidence type="ECO:0000259" key="2">
    <source>
        <dbReference type="Pfam" id="PF02517"/>
    </source>
</evidence>
<accession>A0A921TFM6</accession>
<dbReference type="InterPro" id="IPR003675">
    <property type="entry name" value="Rce1/LyrA-like_dom"/>
</dbReference>
<feature type="transmembrane region" description="Helical" evidence="1">
    <location>
        <begin position="246"/>
        <end position="265"/>
    </location>
</feature>
<keyword evidence="4" id="KW-1185">Reference proteome</keyword>
<dbReference type="Pfam" id="PF02517">
    <property type="entry name" value="Rce1-like"/>
    <property type="match status" value="1"/>
</dbReference>
<keyword evidence="1" id="KW-1133">Transmembrane helix</keyword>
<evidence type="ECO:0000313" key="3">
    <source>
        <dbReference type="EMBL" id="KAF1688504.1"/>
    </source>
</evidence>
<feature type="transmembrane region" description="Helical" evidence="1">
    <location>
        <begin position="52"/>
        <end position="72"/>
    </location>
</feature>
<name>A0A921TFM6_9GAMM</name>
<feature type="transmembrane region" description="Helical" evidence="1">
    <location>
        <begin position="164"/>
        <end position="185"/>
    </location>
</feature>
<feature type="transmembrane region" description="Helical" evidence="1">
    <location>
        <begin position="93"/>
        <end position="113"/>
    </location>
</feature>
<dbReference type="Proteomes" id="UP000717981">
    <property type="component" value="Unassembled WGS sequence"/>
</dbReference>
<feature type="transmembrane region" description="Helical" evidence="1">
    <location>
        <begin position="197"/>
        <end position="216"/>
    </location>
</feature>
<dbReference type="AlphaFoldDB" id="A0A921TFM6"/>
<evidence type="ECO:0000256" key="1">
    <source>
        <dbReference type="SAM" id="Phobius"/>
    </source>
</evidence>
<feature type="domain" description="CAAX prenyl protease 2/Lysostaphin resistance protein A-like" evidence="2">
    <location>
        <begin position="134"/>
        <end position="235"/>
    </location>
</feature>
<gene>
    <name evidence="3" type="ORF">CR938_09820</name>
</gene>
<dbReference type="RefSeq" id="WP_162124843.1">
    <property type="nucleotide sequence ID" value="NZ_PDWK01000047.1"/>
</dbReference>
<keyword evidence="1" id="KW-0472">Membrane</keyword>
<dbReference type="GO" id="GO:0004175">
    <property type="term" value="F:endopeptidase activity"/>
    <property type="evidence" value="ECO:0007669"/>
    <property type="project" value="UniProtKB-ARBA"/>
</dbReference>
<reference evidence="3" key="1">
    <citation type="submission" date="2017-10" db="EMBL/GenBank/DDBJ databases">
        <title>Whole genome sequencing of members of genus Pseudoxanthomonas.</title>
        <authorList>
            <person name="Kumar S."/>
            <person name="Bansal K."/>
            <person name="Kaur A."/>
            <person name="Patil P."/>
            <person name="Sharma S."/>
            <person name="Patil P.B."/>
        </authorList>
    </citation>
    <scope>NUCLEOTIDE SEQUENCE</scope>
    <source>
        <strain evidence="3">DSM 22914</strain>
    </source>
</reference>
<proteinExistence type="predicted"/>
<organism evidence="3 4">
    <name type="scientific">Pseudoxanthomonas taiwanensis</name>
    <dbReference type="NCBI Taxonomy" id="176598"/>
    <lineage>
        <taxon>Bacteria</taxon>
        <taxon>Pseudomonadati</taxon>
        <taxon>Pseudomonadota</taxon>
        <taxon>Gammaproteobacteria</taxon>
        <taxon>Lysobacterales</taxon>
        <taxon>Lysobacteraceae</taxon>
        <taxon>Pseudoxanthomonas</taxon>
    </lineage>
</organism>
<dbReference type="EMBL" id="PDWK01000047">
    <property type="protein sequence ID" value="KAF1688504.1"/>
    <property type="molecule type" value="Genomic_DNA"/>
</dbReference>